<dbReference type="SUPFAM" id="SSF53335">
    <property type="entry name" value="S-adenosyl-L-methionine-dependent methyltransferases"/>
    <property type="match status" value="1"/>
</dbReference>
<accession>A0A382UVF4</accession>
<evidence type="ECO:0000313" key="2">
    <source>
        <dbReference type="EMBL" id="SVD37651.1"/>
    </source>
</evidence>
<sequence length="247" mass="28908">GGGYPIQYLDRDSSIESKVTRILSKLSDESSKEFYRTVMYDKPHKLWEQYFNDLLNPSQYCDYIKLNESSVILNAGVEGGFELPFFLSFNVNHIYSIDPLGKSCLSEYSKAWCKNASEQLTFINKVLYKIENTNESESEIYDSTTLEEVINEHNINRLDLIKTDIEGAERNIFSELQPIIEKFRPQLAIAIYHTDFTHPNPDISDLIEMPLKLFKACVNYNFYIKTYSYERWETIMYCIPREISTEI</sequence>
<organism evidence="2">
    <name type="scientific">marine metagenome</name>
    <dbReference type="NCBI Taxonomy" id="408172"/>
    <lineage>
        <taxon>unclassified sequences</taxon>
        <taxon>metagenomes</taxon>
        <taxon>ecological metagenomes</taxon>
    </lineage>
</organism>
<protein>
    <recommendedName>
        <fullName evidence="1">Methyltransferase FkbM domain-containing protein</fullName>
    </recommendedName>
</protein>
<dbReference type="InterPro" id="IPR006342">
    <property type="entry name" value="FkbM_mtfrase"/>
</dbReference>
<dbReference type="Gene3D" id="3.40.50.150">
    <property type="entry name" value="Vaccinia Virus protein VP39"/>
    <property type="match status" value="1"/>
</dbReference>
<dbReference type="AlphaFoldDB" id="A0A382UVF4"/>
<name>A0A382UVF4_9ZZZZ</name>
<dbReference type="EMBL" id="UINC01146742">
    <property type="protein sequence ID" value="SVD37651.1"/>
    <property type="molecule type" value="Genomic_DNA"/>
</dbReference>
<feature type="domain" description="Methyltransferase FkbM" evidence="1">
    <location>
        <begin position="129"/>
        <end position="207"/>
    </location>
</feature>
<feature type="non-terminal residue" evidence="2">
    <location>
        <position position="1"/>
    </location>
</feature>
<evidence type="ECO:0000259" key="1">
    <source>
        <dbReference type="Pfam" id="PF05050"/>
    </source>
</evidence>
<dbReference type="InterPro" id="IPR029063">
    <property type="entry name" value="SAM-dependent_MTases_sf"/>
</dbReference>
<dbReference type="Pfam" id="PF05050">
    <property type="entry name" value="Methyltransf_21"/>
    <property type="match status" value="1"/>
</dbReference>
<proteinExistence type="predicted"/>
<reference evidence="2" key="1">
    <citation type="submission" date="2018-05" db="EMBL/GenBank/DDBJ databases">
        <authorList>
            <person name="Lanie J.A."/>
            <person name="Ng W.-L."/>
            <person name="Kazmierczak K.M."/>
            <person name="Andrzejewski T.M."/>
            <person name="Davidsen T.M."/>
            <person name="Wayne K.J."/>
            <person name="Tettelin H."/>
            <person name="Glass J.I."/>
            <person name="Rusch D."/>
            <person name="Podicherti R."/>
            <person name="Tsui H.-C.T."/>
            <person name="Winkler M.E."/>
        </authorList>
    </citation>
    <scope>NUCLEOTIDE SEQUENCE</scope>
</reference>
<gene>
    <name evidence="2" type="ORF">METZ01_LOCUS390505</name>
</gene>